<evidence type="ECO:0000259" key="4">
    <source>
        <dbReference type="PROSITE" id="PS50893"/>
    </source>
</evidence>
<dbReference type="InterPro" id="IPR003593">
    <property type="entry name" value="AAA+_ATPase"/>
</dbReference>
<dbReference type="EMBL" id="JADFFK010000006">
    <property type="protein sequence ID" value="MBE9637172.1"/>
    <property type="molecule type" value="Genomic_DNA"/>
</dbReference>
<dbReference type="InterPro" id="IPR012340">
    <property type="entry name" value="NA-bd_OB-fold"/>
</dbReference>
<evidence type="ECO:0000256" key="1">
    <source>
        <dbReference type="ARBA" id="ARBA00022448"/>
    </source>
</evidence>
<dbReference type="InterPro" id="IPR050093">
    <property type="entry name" value="ABC_SmlMolc_Importer"/>
</dbReference>
<reference evidence="5 6" key="1">
    <citation type="journal article" date="2021" name="Int. J. Syst. Evol. Microbiol.">
        <title>Salipiger mangrovisoli sp. nov., isolated from mangrove soil and the proposal for the reclassification of Paraphaeobacter pallidus as Salipiger pallidus comb. nov.</title>
        <authorList>
            <person name="Du J."/>
            <person name="Liu Y."/>
            <person name="Pei T."/>
            <person name="Deng M.R."/>
            <person name="Zhu H."/>
        </authorList>
    </citation>
    <scope>NUCLEOTIDE SEQUENCE [LARGE SCALE GENOMIC DNA]</scope>
    <source>
        <strain evidence="5 6">6D45A</strain>
    </source>
</reference>
<evidence type="ECO:0000313" key="5">
    <source>
        <dbReference type="EMBL" id="MBE9637172.1"/>
    </source>
</evidence>
<sequence length="363" mass="38934">MAQDRAQERTPGDRRYLDVWGVAKSFKGTRVMSGMNFRVDRGELVSLLGPSGCGKTTLLRIIAGLMEADEGSVVLGGRDISRFPAHRRNVSVVFQNYALFPHLTVAENVAFGLRARGTPKAEIAGPVAEALRLVRMESFAERPISALSGGQQQRVAVARALVVRPDLLLLDEPFSALDRKLRETMQVELKSLLRDRGITAIFVTHDQEEAMGVSDRIAVMNTGKIEQFADPSTLYARPASPFVMDFVGLSTRVSGRVTAAAGGMLQIESPYGSLRAAGDLPVGAQAMVGVRPELISVGQGENSLTVTLEDAMVLGSKTVLHGRAAEGDRILCELSGIRSGLARGESVTLGWEVADTLVYGGEA</sequence>
<keyword evidence="6" id="KW-1185">Reference proteome</keyword>
<keyword evidence="3 5" id="KW-0067">ATP-binding</keyword>
<comment type="caution">
    <text evidence="5">The sequence shown here is derived from an EMBL/GenBank/DDBJ whole genome shotgun (WGS) entry which is preliminary data.</text>
</comment>
<dbReference type="InterPro" id="IPR017871">
    <property type="entry name" value="ABC_transporter-like_CS"/>
</dbReference>
<dbReference type="GO" id="GO:0005524">
    <property type="term" value="F:ATP binding"/>
    <property type="evidence" value="ECO:0007669"/>
    <property type="project" value="UniProtKB-KW"/>
</dbReference>
<dbReference type="Pfam" id="PF08402">
    <property type="entry name" value="TOBE_2"/>
    <property type="match status" value="1"/>
</dbReference>
<keyword evidence="1" id="KW-0813">Transport</keyword>
<dbReference type="Gene3D" id="2.40.50.140">
    <property type="entry name" value="Nucleic acid-binding proteins"/>
    <property type="match status" value="1"/>
</dbReference>
<dbReference type="SMART" id="SM00382">
    <property type="entry name" value="AAA"/>
    <property type="match status" value="1"/>
</dbReference>
<gene>
    <name evidence="5" type="ORF">IQ782_10000</name>
</gene>
<dbReference type="Gene3D" id="3.40.50.300">
    <property type="entry name" value="P-loop containing nucleotide triphosphate hydrolases"/>
    <property type="match status" value="1"/>
</dbReference>
<dbReference type="SUPFAM" id="SSF52540">
    <property type="entry name" value="P-loop containing nucleoside triphosphate hydrolases"/>
    <property type="match status" value="1"/>
</dbReference>
<accession>A0ABR9X0V2</accession>
<dbReference type="SUPFAM" id="SSF50331">
    <property type="entry name" value="MOP-like"/>
    <property type="match status" value="1"/>
</dbReference>
<dbReference type="PROSITE" id="PS00211">
    <property type="entry name" value="ABC_TRANSPORTER_1"/>
    <property type="match status" value="1"/>
</dbReference>
<feature type="domain" description="ABC transporter" evidence="4">
    <location>
        <begin position="17"/>
        <end position="247"/>
    </location>
</feature>
<dbReference type="Gene3D" id="2.40.50.100">
    <property type="match status" value="1"/>
</dbReference>
<dbReference type="InterPro" id="IPR013611">
    <property type="entry name" value="Transp-assoc_OB_typ2"/>
</dbReference>
<dbReference type="PANTHER" id="PTHR42781:SF4">
    <property type="entry name" value="SPERMIDINE_PUTRESCINE IMPORT ATP-BINDING PROTEIN POTA"/>
    <property type="match status" value="1"/>
</dbReference>
<dbReference type="Proteomes" id="UP000607796">
    <property type="component" value="Unassembled WGS sequence"/>
</dbReference>
<dbReference type="Pfam" id="PF00005">
    <property type="entry name" value="ABC_tran"/>
    <property type="match status" value="1"/>
</dbReference>
<dbReference type="InterPro" id="IPR008995">
    <property type="entry name" value="Mo/tungstate-bd_C_term_dom"/>
</dbReference>
<organism evidence="5 6">
    <name type="scientific">Salipiger mangrovisoli</name>
    <dbReference type="NCBI Taxonomy" id="2865933"/>
    <lineage>
        <taxon>Bacteria</taxon>
        <taxon>Pseudomonadati</taxon>
        <taxon>Pseudomonadota</taxon>
        <taxon>Alphaproteobacteria</taxon>
        <taxon>Rhodobacterales</taxon>
        <taxon>Roseobacteraceae</taxon>
        <taxon>Salipiger</taxon>
    </lineage>
</organism>
<dbReference type="InterPro" id="IPR027417">
    <property type="entry name" value="P-loop_NTPase"/>
</dbReference>
<dbReference type="InterPro" id="IPR003439">
    <property type="entry name" value="ABC_transporter-like_ATP-bd"/>
</dbReference>
<protein>
    <submittedName>
        <fullName evidence="5">ABC transporter ATP-binding protein</fullName>
    </submittedName>
</protein>
<dbReference type="RefSeq" id="WP_194134487.1">
    <property type="nucleotide sequence ID" value="NZ_JADFFK010000006.1"/>
</dbReference>
<keyword evidence="2" id="KW-0547">Nucleotide-binding</keyword>
<evidence type="ECO:0000256" key="2">
    <source>
        <dbReference type="ARBA" id="ARBA00022741"/>
    </source>
</evidence>
<dbReference type="PROSITE" id="PS50893">
    <property type="entry name" value="ABC_TRANSPORTER_2"/>
    <property type="match status" value="1"/>
</dbReference>
<name>A0ABR9X0V2_9RHOB</name>
<proteinExistence type="predicted"/>
<dbReference type="PANTHER" id="PTHR42781">
    <property type="entry name" value="SPERMIDINE/PUTRESCINE IMPORT ATP-BINDING PROTEIN POTA"/>
    <property type="match status" value="1"/>
</dbReference>
<evidence type="ECO:0000313" key="6">
    <source>
        <dbReference type="Proteomes" id="UP000607796"/>
    </source>
</evidence>
<evidence type="ECO:0000256" key="3">
    <source>
        <dbReference type="ARBA" id="ARBA00022840"/>
    </source>
</evidence>